<keyword evidence="4" id="KW-0413">Isomerase</keyword>
<name>A0ABY8S2K4_9GAMM</name>
<evidence type="ECO:0000256" key="4">
    <source>
        <dbReference type="ARBA" id="ARBA00023235"/>
    </source>
</evidence>
<reference evidence="5 6" key="1">
    <citation type="submission" date="2023-05" db="EMBL/GenBank/DDBJ databases">
        <title>The complete genome of Acinetobacter sp. nov KCTC 92772.</title>
        <authorList>
            <person name="Zhou G."/>
        </authorList>
    </citation>
    <scope>NUCLEOTIDE SEQUENCE [LARGE SCALE GENOMIC DNA]</scope>
    <source>
        <strain evidence="5 6">KCTC 92772</strain>
    </source>
</reference>
<keyword evidence="6" id="KW-1185">Reference proteome</keyword>
<proteinExistence type="inferred from homology"/>
<accession>A0ABY8S2K4</accession>
<dbReference type="CDD" id="cd06558">
    <property type="entry name" value="crotonase-like"/>
    <property type="match status" value="1"/>
</dbReference>
<dbReference type="Proteomes" id="UP001229836">
    <property type="component" value="Chromosome"/>
</dbReference>
<organism evidence="5 6">
    <name type="scientific">Acinetobacter corruptisaponis</name>
    <dbReference type="NCBI Taxonomy" id="3045147"/>
    <lineage>
        <taxon>Bacteria</taxon>
        <taxon>Pseudomonadati</taxon>
        <taxon>Pseudomonadota</taxon>
        <taxon>Gammaproteobacteria</taxon>
        <taxon>Moraxellales</taxon>
        <taxon>Moraxellaceae</taxon>
        <taxon>Acinetobacter</taxon>
    </lineage>
</organism>
<dbReference type="InterPro" id="IPR014748">
    <property type="entry name" value="Enoyl-CoA_hydra_C"/>
</dbReference>
<dbReference type="PANTHER" id="PTHR43684:SF1">
    <property type="entry name" value="ENOYL-COA DELTA ISOMERASE 2"/>
    <property type="match status" value="1"/>
</dbReference>
<keyword evidence="3" id="KW-0576">Peroxisome</keyword>
<evidence type="ECO:0000313" key="6">
    <source>
        <dbReference type="Proteomes" id="UP001229836"/>
    </source>
</evidence>
<dbReference type="Gene3D" id="1.10.12.10">
    <property type="entry name" value="Lyase 2-enoyl-coa Hydratase, Chain A, domain 2"/>
    <property type="match status" value="1"/>
</dbReference>
<evidence type="ECO:0000256" key="3">
    <source>
        <dbReference type="ARBA" id="ARBA00023140"/>
    </source>
</evidence>
<comment type="subcellular location">
    <subcellularLocation>
        <location evidence="1">Peroxisome</location>
    </subcellularLocation>
</comment>
<sequence length="263" mass="29300">MSLANLKHIHPELDVNFRNGVLSLMINRPKRKNALHSSLYLALETALIQADQISEVKVVILRGIDKDFTAGNDLQDFDKIVKLGLEAPAFKLLRAAHQFKKPLIMAVKGVAIGIGTTILLHADLVYCDPTSHFQLPFTSLGLSPEGASSLLLPRQIGYLRASELLMMATPFDAVFAKDIGLVNDVVITDVYDYALQKANKLASLPNTSLQITKAMLKQSERYSVLDCIDKEGEFFLQRLQSPEFREALAAFSQKRQPNFNQFN</sequence>
<gene>
    <name evidence="5" type="ORF">QLH32_00200</name>
</gene>
<dbReference type="InterPro" id="IPR029045">
    <property type="entry name" value="ClpP/crotonase-like_dom_sf"/>
</dbReference>
<dbReference type="SUPFAM" id="SSF52096">
    <property type="entry name" value="ClpP/crotonase"/>
    <property type="match status" value="1"/>
</dbReference>
<evidence type="ECO:0000313" key="5">
    <source>
        <dbReference type="EMBL" id="WHP05940.1"/>
    </source>
</evidence>
<dbReference type="PANTHER" id="PTHR43684">
    <property type="match status" value="1"/>
</dbReference>
<evidence type="ECO:0000256" key="1">
    <source>
        <dbReference type="ARBA" id="ARBA00004275"/>
    </source>
</evidence>
<comment type="similarity">
    <text evidence="2">Belongs to the enoyl-CoA hydratase/isomerase family.</text>
</comment>
<dbReference type="InterPro" id="IPR001753">
    <property type="entry name" value="Enoyl-CoA_hydra/iso"/>
</dbReference>
<protein>
    <submittedName>
        <fullName evidence="5">Enoyl-CoA hydratase</fullName>
    </submittedName>
</protein>
<dbReference type="Gene3D" id="3.90.226.10">
    <property type="entry name" value="2-enoyl-CoA Hydratase, Chain A, domain 1"/>
    <property type="match status" value="1"/>
</dbReference>
<dbReference type="Pfam" id="PF00378">
    <property type="entry name" value="ECH_1"/>
    <property type="match status" value="1"/>
</dbReference>
<evidence type="ECO:0000256" key="2">
    <source>
        <dbReference type="ARBA" id="ARBA00005254"/>
    </source>
</evidence>
<dbReference type="RefSeq" id="WP_283267496.1">
    <property type="nucleotide sequence ID" value="NZ_CP125669.1"/>
</dbReference>
<dbReference type="InterPro" id="IPR051053">
    <property type="entry name" value="ECH/Chromodomain_protein"/>
</dbReference>
<dbReference type="EMBL" id="CP125669">
    <property type="protein sequence ID" value="WHP05940.1"/>
    <property type="molecule type" value="Genomic_DNA"/>
</dbReference>